<evidence type="ECO:0000256" key="1">
    <source>
        <dbReference type="ARBA" id="ARBA00004651"/>
    </source>
</evidence>
<evidence type="ECO:0000256" key="2">
    <source>
        <dbReference type="ARBA" id="ARBA00022475"/>
    </source>
</evidence>
<feature type="transmembrane region" description="Helical" evidence="6">
    <location>
        <begin position="257"/>
        <end position="278"/>
    </location>
</feature>
<keyword evidence="3 6" id="KW-0812">Transmembrane</keyword>
<dbReference type="AlphaFoldDB" id="A1ZI90"/>
<dbReference type="OrthoDB" id="1495589at2"/>
<sequence length="477" mass="54050">MKFLKNFATYSLADILSKSILLVVSPILTRLLTPHQYGTIPLFIALWGVISVLQYCEMGTTYTMFIAQTDNKKERTQIRITGTYIAITTFFIIWILFFIVSMSTNYVTEYVQASKTELMFFLLGLIPSSIAYWATFILRYMHQALPFVRITMINKVFSIAIALPCIYLVPLKQRLTLFLIVVFVIQMLSLLWVYMEFKKLNITFLKKAFFIKPLAKKMASYGVRFLPSSILFASTVFVDRLLVGYFADNADVGVLGLALQLSAGILMVKSWFSLVWDPHLIEWIATKQSHLYLPKLKKAIILVSIIFFSITLIAKIWGQSVIGLIYPESFKQVGELLPIIVLAGTTSVFSLIAIATVTIANTPRFRVRLNTIALIVNITTGILLIPVIGIKGAVYGTLLSEISIFLSWIIIGKYILKNLPLPWVLPLLLIPITFLFIYFYTPGSLLNVALEQIILTIIIGTISLSIIYKTKYYLIFK</sequence>
<gene>
    <name evidence="7" type="ORF">M23134_05630</name>
</gene>
<name>A1ZI90_MICM2</name>
<comment type="subcellular location">
    <subcellularLocation>
        <location evidence="1">Cell membrane</location>
        <topology evidence="1">Multi-pass membrane protein</topology>
    </subcellularLocation>
</comment>
<dbReference type="Pfam" id="PF01943">
    <property type="entry name" value="Polysacc_synt"/>
    <property type="match status" value="1"/>
</dbReference>
<evidence type="ECO:0000256" key="5">
    <source>
        <dbReference type="ARBA" id="ARBA00023136"/>
    </source>
</evidence>
<feature type="transmembrane region" description="Helical" evidence="6">
    <location>
        <begin position="423"/>
        <end position="440"/>
    </location>
</feature>
<dbReference type="PANTHER" id="PTHR30250:SF11">
    <property type="entry name" value="O-ANTIGEN TRANSPORTER-RELATED"/>
    <property type="match status" value="1"/>
</dbReference>
<dbReference type="RefSeq" id="WP_004155522.1">
    <property type="nucleotide sequence ID" value="NZ_AAWS01000009.1"/>
</dbReference>
<keyword evidence="2" id="KW-1003">Cell membrane</keyword>
<evidence type="ECO:0000256" key="3">
    <source>
        <dbReference type="ARBA" id="ARBA00022692"/>
    </source>
</evidence>
<evidence type="ECO:0000313" key="8">
    <source>
        <dbReference type="Proteomes" id="UP000004095"/>
    </source>
</evidence>
<feature type="transmembrane region" description="Helical" evidence="6">
    <location>
        <begin position="446"/>
        <end position="468"/>
    </location>
</feature>
<proteinExistence type="predicted"/>
<feature type="transmembrane region" description="Helical" evidence="6">
    <location>
        <begin position="152"/>
        <end position="169"/>
    </location>
</feature>
<keyword evidence="4 6" id="KW-1133">Transmembrane helix</keyword>
<feature type="transmembrane region" description="Helical" evidence="6">
    <location>
        <begin position="175"/>
        <end position="197"/>
    </location>
</feature>
<dbReference type="InterPro" id="IPR002797">
    <property type="entry name" value="Polysacc_synth"/>
</dbReference>
<dbReference type="InterPro" id="IPR050833">
    <property type="entry name" value="Poly_Biosynth_Transport"/>
</dbReference>
<dbReference type="Proteomes" id="UP000004095">
    <property type="component" value="Unassembled WGS sequence"/>
</dbReference>
<keyword evidence="8" id="KW-1185">Reference proteome</keyword>
<accession>A1ZI90</accession>
<dbReference type="PANTHER" id="PTHR30250">
    <property type="entry name" value="PST FAMILY PREDICTED COLANIC ACID TRANSPORTER"/>
    <property type="match status" value="1"/>
</dbReference>
<evidence type="ECO:0000256" key="6">
    <source>
        <dbReference type="SAM" id="Phobius"/>
    </source>
</evidence>
<feature type="transmembrane region" description="Helical" evidence="6">
    <location>
        <begin position="394"/>
        <end position="416"/>
    </location>
</feature>
<feature type="transmembrane region" description="Helical" evidence="6">
    <location>
        <begin position="78"/>
        <end position="100"/>
    </location>
</feature>
<evidence type="ECO:0000256" key="4">
    <source>
        <dbReference type="ARBA" id="ARBA00022989"/>
    </source>
</evidence>
<feature type="transmembrane region" description="Helical" evidence="6">
    <location>
        <begin position="7"/>
        <end position="28"/>
    </location>
</feature>
<feature type="transmembrane region" description="Helical" evidence="6">
    <location>
        <begin position="218"/>
        <end position="237"/>
    </location>
</feature>
<feature type="transmembrane region" description="Helical" evidence="6">
    <location>
        <begin position="337"/>
        <end position="360"/>
    </location>
</feature>
<evidence type="ECO:0000313" key="7">
    <source>
        <dbReference type="EMBL" id="EAY29758.1"/>
    </source>
</evidence>
<feature type="transmembrane region" description="Helical" evidence="6">
    <location>
        <begin position="120"/>
        <end position="140"/>
    </location>
</feature>
<feature type="transmembrane region" description="Helical" evidence="6">
    <location>
        <begin position="299"/>
        <end position="317"/>
    </location>
</feature>
<dbReference type="GO" id="GO:0005886">
    <property type="term" value="C:plasma membrane"/>
    <property type="evidence" value="ECO:0007669"/>
    <property type="project" value="UniProtKB-SubCell"/>
</dbReference>
<keyword evidence="5 6" id="KW-0472">Membrane</keyword>
<dbReference type="EMBL" id="AAWS01000009">
    <property type="protein sequence ID" value="EAY29758.1"/>
    <property type="molecule type" value="Genomic_DNA"/>
</dbReference>
<protein>
    <submittedName>
        <fullName evidence="7">Membrane protein, putative</fullName>
    </submittedName>
</protein>
<reference evidence="7 8" key="1">
    <citation type="submission" date="2007-01" db="EMBL/GenBank/DDBJ databases">
        <authorList>
            <person name="Haygood M."/>
            <person name="Podell S."/>
            <person name="Anderson C."/>
            <person name="Hopkinson B."/>
            <person name="Roe K."/>
            <person name="Barbeau K."/>
            <person name="Gaasterland T."/>
            <person name="Ferriera S."/>
            <person name="Johnson J."/>
            <person name="Kravitz S."/>
            <person name="Beeson K."/>
            <person name="Sutton G."/>
            <person name="Rogers Y.-H."/>
            <person name="Friedman R."/>
            <person name="Frazier M."/>
            <person name="Venter J.C."/>
        </authorList>
    </citation>
    <scope>NUCLEOTIDE SEQUENCE [LARGE SCALE GENOMIC DNA]</scope>
    <source>
        <strain evidence="7 8">ATCC 23134</strain>
    </source>
</reference>
<feature type="transmembrane region" description="Helical" evidence="6">
    <location>
        <begin position="40"/>
        <end position="66"/>
    </location>
</feature>
<feature type="transmembrane region" description="Helical" evidence="6">
    <location>
        <begin position="367"/>
        <end position="388"/>
    </location>
</feature>
<comment type="caution">
    <text evidence="7">The sequence shown here is derived from an EMBL/GenBank/DDBJ whole genome shotgun (WGS) entry which is preliminary data.</text>
</comment>
<organism evidence="7 8">
    <name type="scientific">Microscilla marina ATCC 23134</name>
    <dbReference type="NCBI Taxonomy" id="313606"/>
    <lineage>
        <taxon>Bacteria</taxon>
        <taxon>Pseudomonadati</taxon>
        <taxon>Bacteroidota</taxon>
        <taxon>Cytophagia</taxon>
        <taxon>Cytophagales</taxon>
        <taxon>Microscillaceae</taxon>
        <taxon>Microscilla</taxon>
    </lineage>
</organism>